<dbReference type="RefSeq" id="WP_169684393.1">
    <property type="nucleotide sequence ID" value="NZ_JABBNU010000011.1"/>
</dbReference>
<dbReference type="AlphaFoldDB" id="A0A848J2Z1"/>
<reference evidence="1 2" key="1">
    <citation type="submission" date="2020-04" db="EMBL/GenBank/DDBJ databases">
        <title>Flammeovirgaceae bacterium KN852 isolated from deep sea.</title>
        <authorList>
            <person name="Zhang D.-C."/>
        </authorList>
    </citation>
    <scope>NUCLEOTIDE SEQUENCE [LARGE SCALE GENOMIC DNA]</scope>
    <source>
        <strain evidence="1 2">KN852</strain>
    </source>
</reference>
<sequence>MNKVFLTIIVFFIYGIGICQNNDFRDNIKGSKGLLSDRCKEYNIIVESLPNDMVFDLEVIDRQIKLLFPSEEYFQLLFDDTFDGIAIDIIDQDQYSCESIDNIPSSWPSKGMMIEPVYKNELLNSYTINEENKVVVSVGTIPNSLDAGNVECNLMILQKKALCDYVTNPGVLQETRNFIPTKLYWDTITSNTEINAFSFDKSIYFKIPFKKGKSRYNTSEIQELYDSLQISNYDITDIWIEAFSSVEGTVRENTDLQFARAKSITEALESYQTLKIHPHIKASENWKEFAKSISNTKFEFLKKLSQEQVKEKLKKDRKLLLELEPILSKQRYAEIRLDLRVKNNVINNPNQLVQLFEQSIESQDIDQALQIQNYFFKEVKEGRLPLGFINNLLIPIEESNIRLLNNDILFKLDHHIISNKEAIDNYNKISNTCSANWKIKFNLATLKIKNWISTDYSPEEQQVLFNQIQSMNNSDIQESVLAQLKINYYLAVVQKQIQKKEFDQIDQTIRTIIAYNNTTALNENEIFSISKALTYNGEFKTALNILNPVVNTHGVSEDVLFYYLRLFLVNNRIPENNLSDILIRKALSRNQDRFCQFFTPKSQGGVSFQYRNNKLINTLYCENCGDQGL</sequence>
<keyword evidence="2" id="KW-1185">Reference proteome</keyword>
<dbReference type="EMBL" id="JABBNU010000011">
    <property type="protein sequence ID" value="NMM50126.1"/>
    <property type="molecule type" value="Genomic_DNA"/>
</dbReference>
<organism evidence="1 2">
    <name type="scientific">Marinigracilibium pacificum</name>
    <dbReference type="NCBI Taxonomy" id="2729599"/>
    <lineage>
        <taxon>Bacteria</taxon>
        <taxon>Pseudomonadati</taxon>
        <taxon>Bacteroidota</taxon>
        <taxon>Cytophagia</taxon>
        <taxon>Cytophagales</taxon>
        <taxon>Flammeovirgaceae</taxon>
        <taxon>Marinigracilibium</taxon>
    </lineage>
</organism>
<dbReference type="Proteomes" id="UP000559010">
    <property type="component" value="Unassembled WGS sequence"/>
</dbReference>
<name>A0A848J2Z1_9BACT</name>
<evidence type="ECO:0000313" key="2">
    <source>
        <dbReference type="Proteomes" id="UP000559010"/>
    </source>
</evidence>
<proteinExistence type="predicted"/>
<accession>A0A848J2Z1</accession>
<protein>
    <submittedName>
        <fullName evidence="1">Uncharacterized protein</fullName>
    </submittedName>
</protein>
<comment type="caution">
    <text evidence="1">The sequence shown here is derived from an EMBL/GenBank/DDBJ whole genome shotgun (WGS) entry which is preliminary data.</text>
</comment>
<gene>
    <name evidence="1" type="ORF">HH304_17085</name>
</gene>
<evidence type="ECO:0000313" key="1">
    <source>
        <dbReference type="EMBL" id="NMM50126.1"/>
    </source>
</evidence>